<evidence type="ECO:0000313" key="1">
    <source>
        <dbReference type="EMBL" id="EHI56970.1"/>
    </source>
</evidence>
<dbReference type="EMBL" id="ADLN01000127">
    <property type="protein sequence ID" value="EHI56970.1"/>
    <property type="molecule type" value="Genomic_DNA"/>
</dbReference>
<dbReference type="PATRIC" id="fig|742737.3.peg.4859"/>
<evidence type="ECO:0000313" key="2">
    <source>
        <dbReference type="Proteomes" id="UP000005384"/>
    </source>
</evidence>
<organism evidence="1 2">
    <name type="scientific">Hungatella hathewayi WAL-18680</name>
    <dbReference type="NCBI Taxonomy" id="742737"/>
    <lineage>
        <taxon>Bacteria</taxon>
        <taxon>Bacillati</taxon>
        <taxon>Bacillota</taxon>
        <taxon>Clostridia</taxon>
        <taxon>Lachnospirales</taxon>
        <taxon>Lachnospiraceae</taxon>
        <taxon>Hungatella</taxon>
    </lineage>
</organism>
<protein>
    <submittedName>
        <fullName evidence="1">Uncharacterized protein</fullName>
    </submittedName>
</protein>
<name>G5IMZ9_9FIRM</name>
<dbReference type="Proteomes" id="UP000005384">
    <property type="component" value="Unassembled WGS sequence"/>
</dbReference>
<comment type="caution">
    <text evidence="1">The sequence shown here is derived from an EMBL/GenBank/DDBJ whole genome shotgun (WGS) entry which is preliminary data.</text>
</comment>
<proteinExistence type="predicted"/>
<gene>
    <name evidence="1" type="ORF">HMPREF9473_04877</name>
</gene>
<sequence>MEYFRISQDKRYTHPPVITNLNDIIQRRTQLSEEEAQEVADINVAFAKPEKTLDFVDVLDSQMFLVGEQVRDVFGMYEPLLTFKSVCILNNMTGDYRNYYAPVFRTIDCYSEKSEANRNRSIIEKLVLRESEIRNLGIFKVGNVGTEVVVIRLDVAESLLRRGICQFWLERVQLEGEKSL</sequence>
<accession>G5IMZ9</accession>
<dbReference type="HOGENOM" id="CLU_126447_0_0_9"/>
<reference evidence="1 2" key="1">
    <citation type="submission" date="2011-08" db="EMBL/GenBank/DDBJ databases">
        <title>The Genome Sequence of Clostridium hathewayi WAL-18680.</title>
        <authorList>
            <consortium name="The Broad Institute Genome Sequencing Platform"/>
            <person name="Earl A."/>
            <person name="Ward D."/>
            <person name="Feldgarden M."/>
            <person name="Gevers D."/>
            <person name="Finegold S.M."/>
            <person name="Summanen P.H."/>
            <person name="Molitoris D.R."/>
            <person name="Song M."/>
            <person name="Daigneault M."/>
            <person name="Allen-Vercoe E."/>
            <person name="Young S.K."/>
            <person name="Zeng Q."/>
            <person name="Gargeya S."/>
            <person name="Fitzgerald M."/>
            <person name="Haas B."/>
            <person name="Abouelleil A."/>
            <person name="Alvarado L."/>
            <person name="Arachchi H.M."/>
            <person name="Berlin A."/>
            <person name="Brown A."/>
            <person name="Chapman S.B."/>
            <person name="Chen Z."/>
            <person name="Dunbar C."/>
            <person name="Freedman E."/>
            <person name="Gearin G."/>
            <person name="Gellesch M."/>
            <person name="Goldberg J."/>
            <person name="Griggs A."/>
            <person name="Gujja S."/>
            <person name="Heiman D."/>
            <person name="Howarth C."/>
            <person name="Larson L."/>
            <person name="Lui A."/>
            <person name="MacDonald P.J.P."/>
            <person name="Montmayeur A."/>
            <person name="Murphy C."/>
            <person name="Neiman D."/>
            <person name="Pearson M."/>
            <person name="Priest M."/>
            <person name="Roberts A."/>
            <person name="Saif S."/>
            <person name="Shea T."/>
            <person name="Shenoy N."/>
            <person name="Sisk P."/>
            <person name="Stolte C."/>
            <person name="Sykes S."/>
            <person name="Wortman J."/>
            <person name="Nusbaum C."/>
            <person name="Birren B."/>
        </authorList>
    </citation>
    <scope>NUCLEOTIDE SEQUENCE [LARGE SCALE GENOMIC DNA]</scope>
    <source>
        <strain evidence="1 2">WAL-18680</strain>
    </source>
</reference>
<dbReference type="AlphaFoldDB" id="G5IMZ9"/>
<keyword evidence="2" id="KW-1185">Reference proteome</keyword>